<gene>
    <name evidence="3" type="ORF">HMPREF9104_01813</name>
</gene>
<organism evidence="3 4">
    <name type="scientific">Lentilactobacillus kisonensis F0435</name>
    <dbReference type="NCBI Taxonomy" id="797516"/>
    <lineage>
        <taxon>Bacteria</taxon>
        <taxon>Bacillati</taxon>
        <taxon>Bacillota</taxon>
        <taxon>Bacilli</taxon>
        <taxon>Lactobacillales</taxon>
        <taxon>Lactobacillaceae</taxon>
        <taxon>Lentilactobacillus</taxon>
    </lineage>
</organism>
<feature type="transmembrane region" description="Helical" evidence="2">
    <location>
        <begin position="23"/>
        <end position="43"/>
    </location>
</feature>
<sequence length="252" mass="28989">MKRRDIQPIYAETYRRRRNTKKVVFGVLLLLVVVALGFFIVHWHEKQELAKYPIRGVSLNQTNGYIDFESLKSDGISFVYLKATQGATFTDDSFQSNFARSQGSQLPVGVYHYFSFSSSPKAQFKNFVRAVQDNTGSLPICLTIQYYGTYGENNLRWQTVRRNVAHLSQLIQGYYKRPIVISATYSIINHLHIQATAKRQIWPTDAQLGKPNGDATFIQVTQKQDFKMDKQVIFLPMAVYNGGKASWHRYLN</sequence>
<protein>
    <submittedName>
        <fullName evidence="3">Glycosyl hydrolase family 25</fullName>
    </submittedName>
</protein>
<dbReference type="Proteomes" id="UP000005025">
    <property type="component" value="Unassembled WGS sequence"/>
</dbReference>
<keyword evidence="3" id="KW-0378">Hydrolase</keyword>
<dbReference type="GO" id="GO:0016998">
    <property type="term" value="P:cell wall macromolecule catabolic process"/>
    <property type="evidence" value="ECO:0007669"/>
    <property type="project" value="InterPro"/>
</dbReference>
<dbReference type="GO" id="GO:0003796">
    <property type="term" value="F:lysozyme activity"/>
    <property type="evidence" value="ECO:0007669"/>
    <property type="project" value="InterPro"/>
</dbReference>
<dbReference type="InterPro" id="IPR017853">
    <property type="entry name" value="GH"/>
</dbReference>
<dbReference type="PROSITE" id="PS51904">
    <property type="entry name" value="GLYCOSYL_HYDROL_F25_2"/>
    <property type="match status" value="1"/>
</dbReference>
<dbReference type="GO" id="GO:0009253">
    <property type="term" value="P:peptidoglycan catabolic process"/>
    <property type="evidence" value="ECO:0007669"/>
    <property type="project" value="InterPro"/>
</dbReference>
<comment type="similarity">
    <text evidence="1">Belongs to the glycosyl hydrolase 25 family.</text>
</comment>
<evidence type="ECO:0000256" key="2">
    <source>
        <dbReference type="SAM" id="Phobius"/>
    </source>
</evidence>
<dbReference type="AlphaFoldDB" id="H1LGT4"/>
<keyword evidence="2" id="KW-1133">Transmembrane helix</keyword>
<dbReference type="PANTHER" id="PTHR34135">
    <property type="entry name" value="LYSOZYME"/>
    <property type="match status" value="1"/>
</dbReference>
<dbReference type="RefSeq" id="WP_008856985.1">
    <property type="nucleotide sequence ID" value="NZ_JH591040.1"/>
</dbReference>
<dbReference type="EMBL" id="AGRJ01000156">
    <property type="protein sequence ID" value="EHO50837.1"/>
    <property type="molecule type" value="Genomic_DNA"/>
</dbReference>
<dbReference type="GO" id="GO:0016052">
    <property type="term" value="P:carbohydrate catabolic process"/>
    <property type="evidence" value="ECO:0007669"/>
    <property type="project" value="TreeGrafter"/>
</dbReference>
<reference evidence="3 4" key="1">
    <citation type="submission" date="2011-09" db="EMBL/GenBank/DDBJ databases">
        <authorList>
            <person name="Weinstock G."/>
            <person name="Sodergren E."/>
            <person name="Clifton S."/>
            <person name="Fulton L."/>
            <person name="Fulton B."/>
            <person name="Courtney L."/>
            <person name="Fronick C."/>
            <person name="Harrison M."/>
            <person name="Strong C."/>
            <person name="Farmer C."/>
            <person name="Delahaunty K."/>
            <person name="Markovic C."/>
            <person name="Hall O."/>
            <person name="Minx P."/>
            <person name="Tomlinson C."/>
            <person name="Mitreva M."/>
            <person name="Hou S."/>
            <person name="Chen J."/>
            <person name="Wollam A."/>
            <person name="Pepin K.H."/>
            <person name="Johnson M."/>
            <person name="Bhonagiri V."/>
            <person name="Zhang X."/>
            <person name="Suruliraj S."/>
            <person name="Warren W."/>
            <person name="Chinwalla A."/>
            <person name="Mardis E.R."/>
            <person name="Wilson R.K."/>
        </authorList>
    </citation>
    <scope>NUCLEOTIDE SEQUENCE [LARGE SCALE GENOMIC DNA]</scope>
    <source>
        <strain evidence="3 4">F0435</strain>
    </source>
</reference>
<dbReference type="Gene3D" id="3.20.20.80">
    <property type="entry name" value="Glycosidases"/>
    <property type="match status" value="1"/>
</dbReference>
<comment type="caution">
    <text evidence="3">The sequence shown here is derived from an EMBL/GenBank/DDBJ whole genome shotgun (WGS) entry which is preliminary data.</text>
</comment>
<dbReference type="SUPFAM" id="SSF51445">
    <property type="entry name" value="(Trans)glycosidases"/>
    <property type="match status" value="1"/>
</dbReference>
<dbReference type="STRING" id="797516.HMPREF9104_01813"/>
<dbReference type="PATRIC" id="fig|797516.3.peg.1628"/>
<dbReference type="OrthoDB" id="2151413at2"/>
<dbReference type="Pfam" id="PF01183">
    <property type="entry name" value="Glyco_hydro_25"/>
    <property type="match status" value="1"/>
</dbReference>
<name>H1LGT4_9LACO</name>
<keyword evidence="2" id="KW-0812">Transmembrane</keyword>
<proteinExistence type="inferred from homology"/>
<evidence type="ECO:0000256" key="1">
    <source>
        <dbReference type="ARBA" id="ARBA00010646"/>
    </source>
</evidence>
<dbReference type="PANTHER" id="PTHR34135:SF2">
    <property type="entry name" value="LYSOZYME"/>
    <property type="match status" value="1"/>
</dbReference>
<evidence type="ECO:0000313" key="3">
    <source>
        <dbReference type="EMBL" id="EHO50837.1"/>
    </source>
</evidence>
<dbReference type="HOGENOM" id="CLU_044973_6_3_9"/>
<evidence type="ECO:0000313" key="4">
    <source>
        <dbReference type="Proteomes" id="UP000005025"/>
    </source>
</evidence>
<accession>H1LGT4</accession>
<dbReference type="InterPro" id="IPR002053">
    <property type="entry name" value="Glyco_hydro_25"/>
</dbReference>
<keyword evidence="2" id="KW-0472">Membrane</keyword>